<keyword evidence="3" id="KW-0443">Lipid metabolism</keyword>
<dbReference type="PANTHER" id="PTHR13943">
    <property type="entry name" value="HRAS-LIKE SUPPRESSOR - RELATED"/>
    <property type="match status" value="1"/>
</dbReference>
<proteinExistence type="predicted"/>
<keyword evidence="6" id="KW-1185">Reference proteome</keyword>
<dbReference type="GO" id="GO:0008970">
    <property type="term" value="F:phospholipase A1 activity"/>
    <property type="evidence" value="ECO:0007669"/>
    <property type="project" value="TreeGrafter"/>
</dbReference>
<evidence type="ECO:0000313" key="5">
    <source>
        <dbReference type="EMBL" id="RDY27549.1"/>
    </source>
</evidence>
<dbReference type="Gene3D" id="3.90.1720.10">
    <property type="entry name" value="endopeptidase domain like (from Nostoc punctiforme)"/>
    <property type="match status" value="1"/>
</dbReference>
<protein>
    <recommendedName>
        <fullName evidence="4">LRAT domain-containing protein</fullName>
    </recommendedName>
</protein>
<feature type="domain" description="LRAT" evidence="4">
    <location>
        <begin position="11"/>
        <end position="151"/>
    </location>
</feature>
<dbReference type="InterPro" id="IPR051496">
    <property type="entry name" value="H-rev107_PLA/AT"/>
</dbReference>
<evidence type="ECO:0000256" key="1">
    <source>
        <dbReference type="ARBA" id="ARBA00022679"/>
    </source>
</evidence>
<dbReference type="Proteomes" id="UP000215694">
    <property type="component" value="Unassembled WGS sequence"/>
</dbReference>
<reference evidence="5 6" key="1">
    <citation type="journal article" date="2017" name="Genome Announc.">
        <title>Draft Genome Sequence of Romboutsia weinsteinii sp. nov. Strain CCRI-19649(T) Isolated from Surface Water.</title>
        <authorList>
            <person name="Maheux A.F."/>
            <person name="Boudreau D.K."/>
            <person name="Berube E."/>
            <person name="Boissinot M."/>
            <person name="Cantin P."/>
            <person name="Raymond F."/>
            <person name="Corbeil J."/>
            <person name="Omar R.F."/>
            <person name="Bergeron M.G."/>
        </authorList>
    </citation>
    <scope>NUCLEOTIDE SEQUENCE [LARGE SCALE GENOMIC DNA]</scope>
    <source>
        <strain evidence="5 6">CCRI-19649</strain>
    </source>
</reference>
<accession>A0A371J455</accession>
<dbReference type="InterPro" id="IPR007053">
    <property type="entry name" value="LRAT_dom"/>
</dbReference>
<sequence length="167" mass="19843">MALIKAKYGDVICVNHGIYNHFGIYVDDNHVIHYDGKEDDKFLRHMYIAETSIERFLGGANNYYVYRFSKKRSIKPKRIKIQKLSREYDDIAFTMYMLLKLKRNSDYRIYSPEETVKRARSRIGERKFNLASNNCEYFAIWCKTGVQESYQVNLIIQALFAIKKLKI</sequence>
<dbReference type="AlphaFoldDB" id="A0A371J455"/>
<keyword evidence="1" id="KW-0808">Transferase</keyword>
<gene>
    <name evidence="5" type="ORF">CHL78_008770</name>
</gene>
<name>A0A371J455_9FIRM</name>
<evidence type="ECO:0000256" key="2">
    <source>
        <dbReference type="ARBA" id="ARBA00022801"/>
    </source>
</evidence>
<comment type="caution">
    <text evidence="5">The sequence shown here is derived from an EMBL/GenBank/DDBJ whole genome shotgun (WGS) entry which is preliminary data.</text>
</comment>
<dbReference type="PROSITE" id="PS51934">
    <property type="entry name" value="LRAT"/>
    <property type="match status" value="1"/>
</dbReference>
<evidence type="ECO:0000256" key="3">
    <source>
        <dbReference type="ARBA" id="ARBA00023098"/>
    </source>
</evidence>
<evidence type="ECO:0000259" key="4">
    <source>
        <dbReference type="PROSITE" id="PS51934"/>
    </source>
</evidence>
<dbReference type="GO" id="GO:0016410">
    <property type="term" value="F:N-acyltransferase activity"/>
    <property type="evidence" value="ECO:0007669"/>
    <property type="project" value="TreeGrafter"/>
</dbReference>
<dbReference type="Pfam" id="PF04970">
    <property type="entry name" value="LRAT"/>
    <property type="match status" value="1"/>
</dbReference>
<dbReference type="EMBL" id="NOJY02000012">
    <property type="protein sequence ID" value="RDY27549.1"/>
    <property type="molecule type" value="Genomic_DNA"/>
</dbReference>
<dbReference type="PANTHER" id="PTHR13943:SF77">
    <property type="entry name" value="LRAT DOMAIN-CONTAINING PROTEIN"/>
    <property type="match status" value="1"/>
</dbReference>
<dbReference type="GO" id="GO:0070292">
    <property type="term" value="P:N-acylphosphatidylethanolamine metabolic process"/>
    <property type="evidence" value="ECO:0007669"/>
    <property type="project" value="TreeGrafter"/>
</dbReference>
<dbReference type="GO" id="GO:0005737">
    <property type="term" value="C:cytoplasm"/>
    <property type="evidence" value="ECO:0007669"/>
    <property type="project" value="TreeGrafter"/>
</dbReference>
<evidence type="ECO:0000313" key="6">
    <source>
        <dbReference type="Proteomes" id="UP000215694"/>
    </source>
</evidence>
<dbReference type="GO" id="GO:0004623">
    <property type="term" value="F:phospholipase A2 activity"/>
    <property type="evidence" value="ECO:0007669"/>
    <property type="project" value="TreeGrafter"/>
</dbReference>
<organism evidence="5 6">
    <name type="scientific">Romboutsia weinsteinii</name>
    <dbReference type="NCBI Taxonomy" id="2020949"/>
    <lineage>
        <taxon>Bacteria</taxon>
        <taxon>Bacillati</taxon>
        <taxon>Bacillota</taxon>
        <taxon>Clostridia</taxon>
        <taxon>Peptostreptococcales</taxon>
        <taxon>Peptostreptococcaceae</taxon>
        <taxon>Romboutsia</taxon>
    </lineage>
</organism>
<keyword evidence="2" id="KW-0378">Hydrolase</keyword>